<evidence type="ECO:0000313" key="2">
    <source>
        <dbReference type="EMBL" id="SEF96908.1"/>
    </source>
</evidence>
<dbReference type="AlphaFoldDB" id="A0A1H5WC23"/>
<protein>
    <submittedName>
        <fullName evidence="2">Uncharacterized protein</fullName>
    </submittedName>
</protein>
<dbReference type="EMBL" id="FNVA01000002">
    <property type="protein sequence ID" value="SEF96908.1"/>
    <property type="molecule type" value="Genomic_DNA"/>
</dbReference>
<accession>A0A1H5WC23</accession>
<evidence type="ECO:0000313" key="3">
    <source>
        <dbReference type="Proteomes" id="UP000236728"/>
    </source>
</evidence>
<dbReference type="RefSeq" id="WP_146072063.1">
    <property type="nucleotide sequence ID" value="NZ_FNVA01000002.1"/>
</dbReference>
<dbReference type="Proteomes" id="UP000236728">
    <property type="component" value="Unassembled WGS sequence"/>
</dbReference>
<feature type="transmembrane region" description="Helical" evidence="1">
    <location>
        <begin position="6"/>
        <end position="26"/>
    </location>
</feature>
<gene>
    <name evidence="2" type="ORF">SAMN05421819_1511</name>
</gene>
<proteinExistence type="predicted"/>
<reference evidence="2 3" key="1">
    <citation type="submission" date="2016-10" db="EMBL/GenBank/DDBJ databases">
        <authorList>
            <person name="de Groot N.N."/>
        </authorList>
    </citation>
    <scope>NUCLEOTIDE SEQUENCE [LARGE SCALE GENOMIC DNA]</scope>
    <source>
        <strain evidence="2 3">DSM 22489</strain>
    </source>
</reference>
<keyword evidence="3" id="KW-1185">Reference proteome</keyword>
<keyword evidence="1" id="KW-0472">Membrane</keyword>
<keyword evidence="1" id="KW-1133">Transmembrane helix</keyword>
<keyword evidence="1" id="KW-0812">Transmembrane</keyword>
<feature type="transmembrane region" description="Helical" evidence="1">
    <location>
        <begin position="157"/>
        <end position="177"/>
    </location>
</feature>
<name>A0A1H5WC23_9BACT</name>
<organism evidence="2 3">
    <name type="scientific">Bryocella elongata</name>
    <dbReference type="NCBI Taxonomy" id="863522"/>
    <lineage>
        <taxon>Bacteria</taxon>
        <taxon>Pseudomonadati</taxon>
        <taxon>Acidobacteriota</taxon>
        <taxon>Terriglobia</taxon>
        <taxon>Terriglobales</taxon>
        <taxon>Acidobacteriaceae</taxon>
        <taxon>Bryocella</taxon>
    </lineage>
</organism>
<evidence type="ECO:0000256" key="1">
    <source>
        <dbReference type="SAM" id="Phobius"/>
    </source>
</evidence>
<sequence length="211" mass="23321">MQSMDLGWLQFVGYALVAATIVSYAATRIDVRRLSKGWKGALTGVLAFLAASAFSVREHHAQAYSPRVKLSGVVARLNEDPQGKGGYADEFVLALPDGRYSPLLETDRLGSRSSNFRPLAKGDTLQIEYRTWDETILSIDVIDGIHPGWSLRYQSDAYSELIGGCFLLLGGFAYFVWQWNQDRQGNEVVTVDTKPMPSDIVTLGLSDESHT</sequence>